<proteinExistence type="predicted"/>
<organism evidence="1 2">
    <name type="scientific">Novosphingobium rhizovicinum</name>
    <dbReference type="NCBI Taxonomy" id="3228928"/>
    <lineage>
        <taxon>Bacteria</taxon>
        <taxon>Pseudomonadati</taxon>
        <taxon>Pseudomonadota</taxon>
        <taxon>Alphaproteobacteria</taxon>
        <taxon>Sphingomonadales</taxon>
        <taxon>Sphingomonadaceae</taxon>
        <taxon>Novosphingobium</taxon>
    </lineage>
</organism>
<dbReference type="RefSeq" id="WP_367767643.1">
    <property type="nucleotide sequence ID" value="NZ_JBFNXR010000001.1"/>
</dbReference>
<evidence type="ECO:0000313" key="2">
    <source>
        <dbReference type="Proteomes" id="UP001556118"/>
    </source>
</evidence>
<gene>
    <name evidence="1" type="ORF">ABUH87_00005</name>
</gene>
<sequence>MADLYLKALESERKSLWAACRRKGLAKDTPERLRIAEIDKKLTEHKARKAGS</sequence>
<protein>
    <submittedName>
        <fullName evidence="1">Uncharacterized protein</fullName>
    </submittedName>
</protein>
<comment type="caution">
    <text evidence="1">The sequence shown here is derived from an EMBL/GenBank/DDBJ whole genome shotgun (WGS) entry which is preliminary data.</text>
</comment>
<keyword evidence="2" id="KW-1185">Reference proteome</keyword>
<reference evidence="1 2" key="1">
    <citation type="submission" date="2024-06" db="EMBL/GenBank/DDBJ databases">
        <title>Novosphingobium rhizovicinus M1R2S20.</title>
        <authorList>
            <person name="Sun J.-Q."/>
        </authorList>
    </citation>
    <scope>NUCLEOTIDE SEQUENCE [LARGE SCALE GENOMIC DNA]</scope>
    <source>
        <strain evidence="1 2">M1R2S20</strain>
    </source>
</reference>
<dbReference type="EMBL" id="JBFNXR010000001">
    <property type="protein sequence ID" value="MEW9853582.1"/>
    <property type="molecule type" value="Genomic_DNA"/>
</dbReference>
<evidence type="ECO:0000313" key="1">
    <source>
        <dbReference type="EMBL" id="MEW9853582.1"/>
    </source>
</evidence>
<dbReference type="Proteomes" id="UP001556118">
    <property type="component" value="Unassembled WGS sequence"/>
</dbReference>
<name>A0ABV3R6W6_9SPHN</name>
<accession>A0ABV3R6W6</accession>